<dbReference type="Gene3D" id="1.25.40.10">
    <property type="entry name" value="Tetratricopeptide repeat domain"/>
    <property type="match status" value="1"/>
</dbReference>
<dbReference type="Pfam" id="PF07219">
    <property type="entry name" value="HemY_N"/>
    <property type="match status" value="1"/>
</dbReference>
<feature type="region of interest" description="Disordered" evidence="5">
    <location>
        <begin position="464"/>
        <end position="539"/>
    </location>
</feature>
<feature type="compositionally biased region" description="Pro residues" evidence="5">
    <location>
        <begin position="465"/>
        <end position="477"/>
    </location>
</feature>
<dbReference type="OrthoDB" id="9798343at2"/>
<organism evidence="8 9">
    <name type="scientific">Hyphomicrobium nitrativorans NL23</name>
    <dbReference type="NCBI Taxonomy" id="1029756"/>
    <lineage>
        <taxon>Bacteria</taxon>
        <taxon>Pseudomonadati</taxon>
        <taxon>Pseudomonadota</taxon>
        <taxon>Alphaproteobacteria</taxon>
        <taxon>Hyphomicrobiales</taxon>
        <taxon>Hyphomicrobiaceae</taxon>
        <taxon>Hyphomicrobium</taxon>
    </lineage>
</organism>
<sequence length="539" mass="58174">MTRLILFLVAVIVLAASLSWLADRPGTLLVTWQGYEIETSVFRAVVLFAAFIGLAFAVWSILTQIWSTPATLSHFLTRRRQRRGLDALSSGMIAIGAGDRSMATRYALQARKSLPHEPLTLLLRAQAAQLSDDKATARRIFEAMLAAPDTEQLGLRGLFLEAGREGEHEAQRQFAERALKLNPKLSWPVEELFTLQCKDGDWSGALETLALAKRHGHVERPVADRRRAVLLTAQAQALEEDQPEKALTLALEAHGAAPSLIPAAAIAGRLLAARGNTARVAKIINKTWVKAPHPELATAYAYARVGDSPRDRLDRVKTLFQLNPQSIESAVAVALAAIEAHDYDEARRILQPYTEGGLTRRVAALLARIEAEENGDKGRAREWLARAVTAPREATWSTADGVTADRWLPVSPASGELDAFQWRVPPGDLEGGEDRILGADLTEFIASNEPETVIAKAAVVATGPVPEPPPSPQPKPAAPEAKVAPQTAKAEAPVSASALDKQADAPSRSERSRPFAPSRAPDDPGPVSDDEADPLGVRA</sequence>
<dbReference type="AlphaFoldDB" id="V5SBJ6"/>
<feature type="transmembrane region" description="Helical" evidence="6">
    <location>
        <begin position="45"/>
        <end position="66"/>
    </location>
</feature>
<dbReference type="EMBL" id="CP006912">
    <property type="protein sequence ID" value="AHB47329.1"/>
    <property type="molecule type" value="Genomic_DNA"/>
</dbReference>
<accession>V5SBJ6</accession>
<evidence type="ECO:0000256" key="5">
    <source>
        <dbReference type="SAM" id="MobiDB-lite"/>
    </source>
</evidence>
<feature type="domain" description="HemY N-terminal" evidence="7">
    <location>
        <begin position="26"/>
        <end position="131"/>
    </location>
</feature>
<dbReference type="GO" id="GO:0016020">
    <property type="term" value="C:membrane"/>
    <property type="evidence" value="ECO:0007669"/>
    <property type="project" value="UniProtKB-SubCell"/>
</dbReference>
<evidence type="ECO:0000256" key="6">
    <source>
        <dbReference type="SAM" id="Phobius"/>
    </source>
</evidence>
<protein>
    <submittedName>
        <fullName evidence="8">Heme biosynthesis protein HemY</fullName>
    </submittedName>
</protein>
<dbReference type="HOGENOM" id="CLU_028454_0_0_5"/>
<evidence type="ECO:0000313" key="9">
    <source>
        <dbReference type="Proteomes" id="UP000018542"/>
    </source>
</evidence>
<evidence type="ECO:0000256" key="3">
    <source>
        <dbReference type="ARBA" id="ARBA00022989"/>
    </source>
</evidence>
<keyword evidence="3 6" id="KW-1133">Transmembrane helix</keyword>
<evidence type="ECO:0000256" key="1">
    <source>
        <dbReference type="ARBA" id="ARBA00004370"/>
    </source>
</evidence>
<dbReference type="InterPro" id="IPR010817">
    <property type="entry name" value="HemY_N"/>
</dbReference>
<evidence type="ECO:0000256" key="4">
    <source>
        <dbReference type="ARBA" id="ARBA00023136"/>
    </source>
</evidence>
<evidence type="ECO:0000259" key="7">
    <source>
        <dbReference type="Pfam" id="PF07219"/>
    </source>
</evidence>
<dbReference type="PIRSF" id="PIRSF031802">
    <property type="entry name" value="UCP031802"/>
    <property type="match status" value="1"/>
</dbReference>
<dbReference type="STRING" id="1029756.W911_01205"/>
<feature type="compositionally biased region" description="Basic and acidic residues" evidence="5">
    <location>
        <begin position="501"/>
        <end position="513"/>
    </location>
</feature>
<comment type="subcellular location">
    <subcellularLocation>
        <location evidence="1">Membrane</location>
    </subcellularLocation>
</comment>
<evidence type="ECO:0000256" key="2">
    <source>
        <dbReference type="ARBA" id="ARBA00022692"/>
    </source>
</evidence>
<dbReference type="KEGG" id="hni:W911_01205"/>
<dbReference type="InterPro" id="IPR011990">
    <property type="entry name" value="TPR-like_helical_dom_sf"/>
</dbReference>
<gene>
    <name evidence="8" type="ORF">W911_01205</name>
</gene>
<reference evidence="8 9" key="1">
    <citation type="journal article" date="2014" name="Genome Announc.">
        <title>Complete Genome Sequence of Hyphomicrobium nitrativorans Strain NL23, a Denitrifying Bacterium Isolated from Biofilm of a Methanol-Fed Denitrification System Treating Seawater at the Montreal Biodome.</title>
        <authorList>
            <person name="Martineau C."/>
            <person name="Villeneuve C."/>
            <person name="Mauffrey F."/>
            <person name="Villemur R."/>
        </authorList>
    </citation>
    <scope>NUCLEOTIDE SEQUENCE [LARGE SCALE GENOMIC DNA]</scope>
    <source>
        <strain evidence="8">NL23</strain>
    </source>
</reference>
<evidence type="ECO:0000313" key="8">
    <source>
        <dbReference type="EMBL" id="AHB47329.1"/>
    </source>
</evidence>
<proteinExistence type="predicted"/>
<keyword evidence="4 6" id="KW-0472">Membrane</keyword>
<dbReference type="InterPro" id="IPR016982">
    <property type="entry name" value="Mms48"/>
</dbReference>
<keyword evidence="9" id="KW-1185">Reference proteome</keyword>
<name>V5SBJ6_9HYPH</name>
<dbReference type="RefSeq" id="WP_023785683.1">
    <property type="nucleotide sequence ID" value="NC_022997.1"/>
</dbReference>
<dbReference type="Proteomes" id="UP000018542">
    <property type="component" value="Chromosome"/>
</dbReference>
<keyword evidence="2 6" id="KW-0812">Transmembrane</keyword>
<dbReference type="PATRIC" id="fig|1029756.8.peg.255"/>